<dbReference type="Proteomes" id="UP000003163">
    <property type="component" value="Unassembled WGS sequence"/>
</dbReference>
<evidence type="ECO:0000256" key="5">
    <source>
        <dbReference type="ARBA" id="ARBA00024345"/>
    </source>
</evidence>
<dbReference type="Pfam" id="PF02200">
    <property type="entry name" value="STE"/>
    <property type="match status" value="1"/>
</dbReference>
<dbReference type="InterPro" id="IPR003120">
    <property type="entry name" value="Ste12"/>
</dbReference>
<keyword evidence="2" id="KW-0805">Transcription regulation</keyword>
<comment type="similarity">
    <text evidence="5">Belongs to the STE12 transcription factor family.</text>
</comment>
<reference evidence="7 8" key="1">
    <citation type="submission" date="2011-08" db="EMBL/GenBank/DDBJ databases">
        <authorList>
            <person name="Liu Z.J."/>
            <person name="Shi F.L."/>
            <person name="Lu J.Q."/>
            <person name="Li M."/>
            <person name="Wang Z.L."/>
        </authorList>
    </citation>
    <scope>NUCLEOTIDE SEQUENCE [LARGE SCALE GENOMIC DNA]</scope>
    <source>
        <strain evidence="7 8">USNM 41457</strain>
    </source>
</reference>
<dbReference type="OrthoDB" id="1095242at2759"/>
<feature type="region of interest" description="Disordered" evidence="6">
    <location>
        <begin position="411"/>
        <end position="469"/>
    </location>
</feature>
<proteinExistence type="inferred from homology"/>
<dbReference type="PANTHER" id="PTHR47427">
    <property type="entry name" value="PROTEIN STE12"/>
    <property type="match status" value="1"/>
</dbReference>
<dbReference type="GO" id="GO:0005634">
    <property type="term" value="C:nucleus"/>
    <property type="evidence" value="ECO:0007669"/>
    <property type="project" value="UniProtKB-SubCell"/>
</dbReference>
<dbReference type="HOGENOM" id="CLU_515819_0_0_1"/>
<reference evidence="8" key="2">
    <citation type="submission" date="2015-07" db="EMBL/GenBank/DDBJ databases">
        <title>Contrasting host-pathogen interactions and genome evolution in two generalist and specialist microsporidian pathogens of mosquitoes.</title>
        <authorList>
            <consortium name="The Broad Institute Genomics Platform"/>
            <consortium name="The Broad Institute Genome Sequencing Center for Infectious Disease"/>
            <person name="Cuomo C.A."/>
            <person name="Sanscrainte N.D."/>
            <person name="Goldberg J.M."/>
            <person name="Heiman D."/>
            <person name="Young S."/>
            <person name="Zeng Q."/>
            <person name="Becnel J.J."/>
            <person name="Birren B.W."/>
        </authorList>
    </citation>
    <scope>NUCLEOTIDE SEQUENCE [LARGE SCALE GENOMIC DNA]</scope>
    <source>
        <strain evidence="8">USNM 41457</strain>
    </source>
</reference>
<feature type="compositionally biased region" description="Polar residues" evidence="6">
    <location>
        <begin position="489"/>
        <end position="512"/>
    </location>
</feature>
<evidence type="ECO:0000256" key="4">
    <source>
        <dbReference type="ARBA" id="ARBA00023242"/>
    </source>
</evidence>
<dbReference type="GO" id="GO:1990526">
    <property type="term" value="C:Ste12p-Dig1p-Dig2p complex"/>
    <property type="evidence" value="ECO:0007669"/>
    <property type="project" value="TreeGrafter"/>
</dbReference>
<gene>
    <name evidence="7" type="ORF">EDEG_00254</name>
</gene>
<organism evidence="7 8">
    <name type="scientific">Edhazardia aedis (strain USNM 41457)</name>
    <name type="common">Microsporidian parasite</name>
    <dbReference type="NCBI Taxonomy" id="1003232"/>
    <lineage>
        <taxon>Eukaryota</taxon>
        <taxon>Fungi</taxon>
        <taxon>Fungi incertae sedis</taxon>
        <taxon>Microsporidia</taxon>
        <taxon>Edhazardia</taxon>
    </lineage>
</organism>
<dbReference type="InParanoid" id="J9DN47"/>
<feature type="compositionally biased region" description="Polar residues" evidence="6">
    <location>
        <begin position="425"/>
        <end position="438"/>
    </location>
</feature>
<evidence type="ECO:0000256" key="2">
    <source>
        <dbReference type="ARBA" id="ARBA00023015"/>
    </source>
</evidence>
<keyword evidence="4" id="KW-0539">Nucleus</keyword>
<dbReference type="GO" id="GO:0003700">
    <property type="term" value="F:DNA-binding transcription factor activity"/>
    <property type="evidence" value="ECO:0007669"/>
    <property type="project" value="InterPro"/>
</dbReference>
<protein>
    <submittedName>
        <fullName evidence="7">Uncharacterized protein</fullName>
    </submittedName>
</protein>
<dbReference type="InterPro" id="IPR052127">
    <property type="entry name" value="STE12_transcription_factor"/>
</dbReference>
<comment type="caution">
    <text evidence="7">The sequence shown here is derived from an EMBL/GenBank/DDBJ whole genome shotgun (WGS) entry which is preliminary data.</text>
</comment>
<dbReference type="AlphaFoldDB" id="J9DN47"/>
<dbReference type="GO" id="GO:1990527">
    <property type="term" value="C:Tec1p-Ste12p-Dig1p complex"/>
    <property type="evidence" value="ECO:0007669"/>
    <property type="project" value="TreeGrafter"/>
</dbReference>
<dbReference type="STRING" id="1003232.J9DN47"/>
<feature type="region of interest" description="Disordered" evidence="6">
    <location>
        <begin position="489"/>
        <end position="528"/>
    </location>
</feature>
<dbReference type="EMBL" id="AFBI03000003">
    <property type="protein sequence ID" value="EJW02797.1"/>
    <property type="molecule type" value="Genomic_DNA"/>
</dbReference>
<keyword evidence="3" id="KW-0804">Transcription</keyword>
<accession>J9DN47</accession>
<evidence type="ECO:0000313" key="8">
    <source>
        <dbReference type="Proteomes" id="UP000003163"/>
    </source>
</evidence>
<sequence>MDITEMNLQNTGDKDLFTFLLNAPKEFREGEKIRKYQLQNGDYVHCVLWNMHFYITGTDIVKILVWRFQNAGRTLQSIKKFEEGVFSDLRNLKPGIDATLEGPRSDFLEFLYKNGCIRTQKKQKVFYWYSVPHDALFCDALERDLRRETNLYTYSKYMNNIATQNFLDGMQPFQVTQPYMPRPNHQPPQSLKKKNSVKMATRHKRSPLTASQIREIIAGTSLIKPSSKPNAYGMIEPLNEPPMHLNFDAFNPTHPDPFLDFGPMPENYNQHHNPSTQEEFLAQQPQEYYNYQQQMLPIMPQNQQIQNQPMNINQNQNQQHYQQQSPINMQHQHQIQQEISPHHIHHEMSPQSNMQIHNQIQIQKQLDIQNQIHMQKQLQIQINNQNQHKSRNINPQNLNNNGEQIPVSHAIMQQKSKQKTQIQSLNKVKSKIQSEIQHQSSNIKPNSSQNQSQQQSPLSQQNTNQQQITQMKEERIYGMPEFFSVQKNNEANSGRQNSGMDDTNDSGSTMGNGSYMPNIPNSHGNPQK</sequence>
<evidence type="ECO:0000256" key="6">
    <source>
        <dbReference type="SAM" id="MobiDB-lite"/>
    </source>
</evidence>
<evidence type="ECO:0000313" key="7">
    <source>
        <dbReference type="EMBL" id="EJW02797.1"/>
    </source>
</evidence>
<evidence type="ECO:0000256" key="1">
    <source>
        <dbReference type="ARBA" id="ARBA00004123"/>
    </source>
</evidence>
<name>J9DN47_EDHAE</name>
<dbReference type="PANTHER" id="PTHR47427:SF1">
    <property type="entry name" value="PROTEIN STE12"/>
    <property type="match status" value="1"/>
</dbReference>
<dbReference type="VEuPathDB" id="MicrosporidiaDB:EDEG_00254"/>
<comment type="subcellular location">
    <subcellularLocation>
        <location evidence="1">Nucleus</location>
    </subcellularLocation>
</comment>
<dbReference type="SMART" id="SM00424">
    <property type="entry name" value="STE"/>
    <property type="match status" value="1"/>
</dbReference>
<keyword evidence="8" id="KW-1185">Reference proteome</keyword>
<feature type="compositionally biased region" description="Low complexity" evidence="6">
    <location>
        <begin position="413"/>
        <end position="424"/>
    </location>
</feature>
<evidence type="ECO:0000256" key="3">
    <source>
        <dbReference type="ARBA" id="ARBA00023163"/>
    </source>
</evidence>
<feature type="compositionally biased region" description="Low complexity" evidence="6">
    <location>
        <begin position="439"/>
        <end position="469"/>
    </location>
</feature>
<feature type="compositionally biased region" description="Polar residues" evidence="6">
    <location>
        <begin position="519"/>
        <end position="528"/>
    </location>
</feature>